<gene>
    <name evidence="1" type="ORF">O1G21_35865</name>
</gene>
<dbReference type="Pfam" id="PF13671">
    <property type="entry name" value="AAA_33"/>
    <property type="match status" value="1"/>
</dbReference>
<sequence>MGGEVEAAVVAPRGVLDLRGEAGTGFLVGYPAEAVVVVSGLPGAGKSTLLRRWAAAGAVSTVDPRTVHEACEAVMPAILPYAVYRPWARLEHFRLLRASVRRGGPLLVHDCGSRAWMRRWLAREAARQGRELHPVLLDVGAATALDGQRARGRHASARVFARHHRGLGRLLAAFTRHARSGGPVPTPEAASVLLLDAVSRSRAEAARFGGARRAQ</sequence>
<dbReference type="Proteomes" id="UP001212821">
    <property type="component" value="Chromosome"/>
</dbReference>
<name>A0ABY7QD76_9ACTN</name>
<reference evidence="2" key="1">
    <citation type="submission" date="2022-12" db="EMBL/GenBank/DDBJ databases">
        <authorList>
            <person name="Mo P."/>
        </authorList>
    </citation>
    <scope>NUCLEOTIDE SEQUENCE [LARGE SCALE GENOMIC DNA]</scope>
    <source>
        <strain evidence="2">HUAS 3-15</strain>
    </source>
</reference>
<protein>
    <submittedName>
        <fullName evidence="1">AAA family ATPase</fullName>
    </submittedName>
</protein>
<dbReference type="SUPFAM" id="SSF52540">
    <property type="entry name" value="P-loop containing nucleoside triphosphate hydrolases"/>
    <property type="match status" value="1"/>
</dbReference>
<keyword evidence="2" id="KW-1185">Reference proteome</keyword>
<accession>A0ABY7QD76</accession>
<proteinExistence type="predicted"/>
<evidence type="ECO:0000313" key="1">
    <source>
        <dbReference type="EMBL" id="WBP90719.1"/>
    </source>
</evidence>
<dbReference type="Gene3D" id="3.40.50.300">
    <property type="entry name" value="P-loop containing nucleotide triphosphate hydrolases"/>
    <property type="match status" value="1"/>
</dbReference>
<dbReference type="RefSeq" id="WP_270149680.1">
    <property type="nucleotide sequence ID" value="NZ_CP115450.1"/>
</dbReference>
<dbReference type="InterPro" id="IPR027417">
    <property type="entry name" value="P-loop_NTPase"/>
</dbReference>
<evidence type="ECO:0000313" key="2">
    <source>
        <dbReference type="Proteomes" id="UP001212821"/>
    </source>
</evidence>
<dbReference type="EMBL" id="CP115450">
    <property type="protein sequence ID" value="WBP90719.1"/>
    <property type="molecule type" value="Genomic_DNA"/>
</dbReference>
<organism evidence="1 2">
    <name type="scientific">Kitasatospora cathayae</name>
    <dbReference type="NCBI Taxonomy" id="3004092"/>
    <lineage>
        <taxon>Bacteria</taxon>
        <taxon>Bacillati</taxon>
        <taxon>Actinomycetota</taxon>
        <taxon>Actinomycetes</taxon>
        <taxon>Kitasatosporales</taxon>
        <taxon>Streptomycetaceae</taxon>
        <taxon>Kitasatospora</taxon>
    </lineage>
</organism>